<name>A0AAV4R1A7_CAEEX</name>
<proteinExistence type="predicted"/>
<evidence type="ECO:0000313" key="1">
    <source>
        <dbReference type="EMBL" id="GIY14105.1"/>
    </source>
</evidence>
<accession>A0AAV4R1A7</accession>
<sequence length="113" mass="12949">MGFWTASHHSQGRQHKDRAIYRKAKQLECHLLQINSAAGHIKNASTDPMTRALKAYKDGDMSMPQKYLRKFRSLQQEIYRDHPELKPRIGGAFSTIGADPNARVQKRKLCFPA</sequence>
<evidence type="ECO:0000313" key="2">
    <source>
        <dbReference type="Proteomes" id="UP001054945"/>
    </source>
</evidence>
<protein>
    <submittedName>
        <fullName evidence="1">Uncharacterized protein</fullName>
    </submittedName>
</protein>
<organism evidence="1 2">
    <name type="scientific">Caerostris extrusa</name>
    <name type="common">Bark spider</name>
    <name type="synonym">Caerostris bankana</name>
    <dbReference type="NCBI Taxonomy" id="172846"/>
    <lineage>
        <taxon>Eukaryota</taxon>
        <taxon>Metazoa</taxon>
        <taxon>Ecdysozoa</taxon>
        <taxon>Arthropoda</taxon>
        <taxon>Chelicerata</taxon>
        <taxon>Arachnida</taxon>
        <taxon>Araneae</taxon>
        <taxon>Araneomorphae</taxon>
        <taxon>Entelegynae</taxon>
        <taxon>Araneoidea</taxon>
        <taxon>Araneidae</taxon>
        <taxon>Caerostris</taxon>
    </lineage>
</organism>
<gene>
    <name evidence="1" type="ORF">CEXT_655211</name>
</gene>
<dbReference type="AlphaFoldDB" id="A0AAV4R1A7"/>
<dbReference type="EMBL" id="BPLR01007048">
    <property type="protein sequence ID" value="GIY14105.1"/>
    <property type="molecule type" value="Genomic_DNA"/>
</dbReference>
<keyword evidence="2" id="KW-1185">Reference proteome</keyword>
<reference evidence="1 2" key="1">
    <citation type="submission" date="2021-06" db="EMBL/GenBank/DDBJ databases">
        <title>Caerostris extrusa draft genome.</title>
        <authorList>
            <person name="Kono N."/>
            <person name="Arakawa K."/>
        </authorList>
    </citation>
    <scope>NUCLEOTIDE SEQUENCE [LARGE SCALE GENOMIC DNA]</scope>
</reference>
<comment type="caution">
    <text evidence="1">The sequence shown here is derived from an EMBL/GenBank/DDBJ whole genome shotgun (WGS) entry which is preliminary data.</text>
</comment>
<dbReference type="Proteomes" id="UP001054945">
    <property type="component" value="Unassembled WGS sequence"/>
</dbReference>